<dbReference type="Proteomes" id="UP000681722">
    <property type="component" value="Unassembled WGS sequence"/>
</dbReference>
<keyword evidence="3" id="KW-1185">Reference proteome</keyword>
<gene>
    <name evidence="1" type="ORF">GPM918_LOCUS26782</name>
    <name evidence="2" type="ORF">SRO942_LOCUS26999</name>
</gene>
<protein>
    <submittedName>
        <fullName evidence="1">Uncharacterized protein</fullName>
    </submittedName>
</protein>
<dbReference type="Proteomes" id="UP000663829">
    <property type="component" value="Unassembled WGS sequence"/>
</dbReference>
<proteinExistence type="predicted"/>
<dbReference type="EMBL" id="CAJNOQ010010935">
    <property type="protein sequence ID" value="CAF1264708.1"/>
    <property type="molecule type" value="Genomic_DNA"/>
</dbReference>
<evidence type="ECO:0000313" key="1">
    <source>
        <dbReference type="EMBL" id="CAF1264708.1"/>
    </source>
</evidence>
<sequence length="251" mass="26866">MLGCPTIFQGVTHGFIPTGTRVLLLRATVLKSAISSDTYNYGSLDNIGLALDYFDSPFNRNIVINGDFEQGPTPSPYGTIAAYVPNWLVVRGVTTALDYSPPGQRSNLGLTSTSPGPSDRGQRYVYGGNGTALLRQVICFPSFSPYIVNQTLLFNFSGWLGGYGTEGDGSGLTIVFIDEKTGYGIFPLHGGVEYMPGPMPKDRNNQTLLMFYSVAGTVPLGAHCIVLTASASQPTGQYNDGYADNISFVLS</sequence>
<reference evidence="1" key="1">
    <citation type="submission" date="2021-02" db="EMBL/GenBank/DDBJ databases">
        <authorList>
            <person name="Nowell W R."/>
        </authorList>
    </citation>
    <scope>NUCLEOTIDE SEQUENCE</scope>
</reference>
<comment type="caution">
    <text evidence="1">The sequence shown here is derived from an EMBL/GenBank/DDBJ whole genome shotgun (WGS) entry which is preliminary data.</text>
</comment>
<evidence type="ECO:0000313" key="2">
    <source>
        <dbReference type="EMBL" id="CAF4046271.1"/>
    </source>
</evidence>
<dbReference type="AlphaFoldDB" id="A0A815B9J5"/>
<dbReference type="EMBL" id="CAJOBC010020384">
    <property type="protein sequence ID" value="CAF4046271.1"/>
    <property type="molecule type" value="Genomic_DNA"/>
</dbReference>
<organism evidence="1 3">
    <name type="scientific">Didymodactylos carnosus</name>
    <dbReference type="NCBI Taxonomy" id="1234261"/>
    <lineage>
        <taxon>Eukaryota</taxon>
        <taxon>Metazoa</taxon>
        <taxon>Spiralia</taxon>
        <taxon>Gnathifera</taxon>
        <taxon>Rotifera</taxon>
        <taxon>Eurotatoria</taxon>
        <taxon>Bdelloidea</taxon>
        <taxon>Philodinida</taxon>
        <taxon>Philodinidae</taxon>
        <taxon>Didymodactylos</taxon>
    </lineage>
</organism>
<name>A0A815B9J5_9BILA</name>
<accession>A0A815B9J5</accession>
<evidence type="ECO:0000313" key="3">
    <source>
        <dbReference type="Proteomes" id="UP000663829"/>
    </source>
</evidence>